<dbReference type="Gene3D" id="1.10.3290.10">
    <property type="entry name" value="Fido-like domain"/>
    <property type="match status" value="1"/>
</dbReference>
<proteinExistence type="predicted"/>
<gene>
    <name evidence="9" type="ORF">NK125_03940</name>
</gene>
<dbReference type="PANTHER" id="PTHR39560">
    <property type="entry name" value="PROTEIN ADENYLYLTRANSFERASE FIC-RELATED"/>
    <property type="match status" value="1"/>
</dbReference>
<evidence type="ECO:0000313" key="9">
    <source>
        <dbReference type="EMBL" id="MCP1101564.1"/>
    </source>
</evidence>
<dbReference type="EC" id="2.7.7.108" evidence="5"/>
<accession>A0ABT1E6W7</accession>
<keyword evidence="3" id="KW-0547">Nucleotide-binding</keyword>
<protein>
    <recommendedName>
        <fullName evidence="5">protein adenylyltransferase</fullName>
        <ecNumber evidence="5">2.7.7.108</ecNumber>
    </recommendedName>
</protein>
<name>A0ABT1E6W7_9FIRM</name>
<dbReference type="EMBL" id="JAMZFW010000004">
    <property type="protein sequence ID" value="MCP1101564.1"/>
    <property type="molecule type" value="Genomic_DNA"/>
</dbReference>
<evidence type="ECO:0000256" key="7">
    <source>
        <dbReference type="ARBA" id="ARBA00048696"/>
    </source>
</evidence>
<evidence type="ECO:0000259" key="8">
    <source>
        <dbReference type="PROSITE" id="PS51459"/>
    </source>
</evidence>
<comment type="catalytic activity">
    <reaction evidence="6">
        <text>L-threonyl-[protein] + ATP = 3-O-(5'-adenylyl)-L-threonyl-[protein] + diphosphate</text>
        <dbReference type="Rhea" id="RHEA:54292"/>
        <dbReference type="Rhea" id="RHEA-COMP:11060"/>
        <dbReference type="Rhea" id="RHEA-COMP:13847"/>
        <dbReference type="ChEBI" id="CHEBI:30013"/>
        <dbReference type="ChEBI" id="CHEBI:30616"/>
        <dbReference type="ChEBI" id="CHEBI:33019"/>
        <dbReference type="ChEBI" id="CHEBI:138113"/>
        <dbReference type="EC" id="2.7.7.108"/>
    </reaction>
</comment>
<keyword evidence="10" id="KW-1185">Reference proteome</keyword>
<keyword evidence="1" id="KW-0808">Transferase</keyword>
<keyword evidence="2" id="KW-0548">Nucleotidyltransferase</keyword>
<dbReference type="RefSeq" id="WP_262065351.1">
    <property type="nucleotide sequence ID" value="NZ_JAMXOD010000004.1"/>
</dbReference>
<evidence type="ECO:0000256" key="6">
    <source>
        <dbReference type="ARBA" id="ARBA00047939"/>
    </source>
</evidence>
<dbReference type="PROSITE" id="PS51459">
    <property type="entry name" value="FIDO"/>
    <property type="match status" value="1"/>
</dbReference>
<reference evidence="9 10" key="1">
    <citation type="journal article" date="2022" name="Genome Biol. Evol.">
        <title>Host diet, physiology and behaviors set the stage for Lachnospiraceae cladogenesis.</title>
        <authorList>
            <person name="Vera-Ponce De Leon A."/>
            <person name="Schneider M."/>
            <person name="Jahnes B.C."/>
            <person name="Sadowski V."/>
            <person name="Camuy-Velez L.A."/>
            <person name="Duan J."/>
            <person name="Sabree Z.L."/>
        </authorList>
    </citation>
    <scope>NUCLEOTIDE SEQUENCE [LARGE SCALE GENOMIC DNA]</scope>
    <source>
        <strain evidence="9 10">PAL113</strain>
    </source>
</reference>
<evidence type="ECO:0000256" key="1">
    <source>
        <dbReference type="ARBA" id="ARBA00022679"/>
    </source>
</evidence>
<evidence type="ECO:0000256" key="5">
    <source>
        <dbReference type="ARBA" id="ARBA00034531"/>
    </source>
</evidence>
<dbReference type="SUPFAM" id="SSF140931">
    <property type="entry name" value="Fic-like"/>
    <property type="match status" value="1"/>
</dbReference>
<sequence>MSDRIYCYPESNVLINKLNIHELDKLNEAERKLTQLRLSDLITSPVRGSYDLKHLQKIHRYIFQDLYGWAGKIRTVEIAKSNMFCKVQFIETQADEIFKQLRDDDYLAGLPKDMFIKKIAYYFSEINALHPFREGNGRSQREFIRQLAIRQGYTVCFAGISAEEMLEASLDSFVCKYGKMEALFEKILR</sequence>
<evidence type="ECO:0000256" key="2">
    <source>
        <dbReference type="ARBA" id="ARBA00022695"/>
    </source>
</evidence>
<dbReference type="Proteomes" id="UP001523566">
    <property type="component" value="Unassembled WGS sequence"/>
</dbReference>
<evidence type="ECO:0000256" key="3">
    <source>
        <dbReference type="ARBA" id="ARBA00022741"/>
    </source>
</evidence>
<comment type="catalytic activity">
    <reaction evidence="7">
        <text>L-tyrosyl-[protein] + ATP = O-(5'-adenylyl)-L-tyrosyl-[protein] + diphosphate</text>
        <dbReference type="Rhea" id="RHEA:54288"/>
        <dbReference type="Rhea" id="RHEA-COMP:10136"/>
        <dbReference type="Rhea" id="RHEA-COMP:13846"/>
        <dbReference type="ChEBI" id="CHEBI:30616"/>
        <dbReference type="ChEBI" id="CHEBI:33019"/>
        <dbReference type="ChEBI" id="CHEBI:46858"/>
        <dbReference type="ChEBI" id="CHEBI:83624"/>
        <dbReference type="EC" id="2.7.7.108"/>
    </reaction>
</comment>
<dbReference type="InterPro" id="IPR003812">
    <property type="entry name" value="Fido"/>
</dbReference>
<dbReference type="PANTHER" id="PTHR39560:SF1">
    <property type="entry name" value="PROTEIN ADENYLYLTRANSFERASE FIC-RELATED"/>
    <property type="match status" value="1"/>
</dbReference>
<evidence type="ECO:0000256" key="4">
    <source>
        <dbReference type="ARBA" id="ARBA00022840"/>
    </source>
</evidence>
<evidence type="ECO:0000313" key="10">
    <source>
        <dbReference type="Proteomes" id="UP001523566"/>
    </source>
</evidence>
<dbReference type="InterPro" id="IPR036597">
    <property type="entry name" value="Fido-like_dom_sf"/>
</dbReference>
<comment type="caution">
    <text evidence="9">The sequence shown here is derived from an EMBL/GenBank/DDBJ whole genome shotgun (WGS) entry which is preliminary data.</text>
</comment>
<keyword evidence="4" id="KW-0067">ATP-binding</keyword>
<dbReference type="Pfam" id="PF02661">
    <property type="entry name" value="Fic"/>
    <property type="match status" value="1"/>
</dbReference>
<feature type="domain" description="Fido" evidence="8">
    <location>
        <begin position="50"/>
        <end position="189"/>
    </location>
</feature>
<organism evidence="9 10">
    <name type="scientific">Aequitasia blattaphilus</name>
    <dbReference type="NCBI Taxonomy" id="2949332"/>
    <lineage>
        <taxon>Bacteria</taxon>
        <taxon>Bacillati</taxon>
        <taxon>Bacillota</taxon>
        <taxon>Clostridia</taxon>
        <taxon>Lachnospirales</taxon>
        <taxon>Lachnospiraceae</taxon>
        <taxon>Aequitasia</taxon>
    </lineage>
</organism>